<dbReference type="FunFam" id="3.30.40.10:FF:000163">
    <property type="entry name" value="Putative ring finger protein 37"/>
    <property type="match status" value="1"/>
</dbReference>
<dbReference type="GO" id="GO:0034450">
    <property type="term" value="F:ubiquitin-ubiquitin ligase activity"/>
    <property type="evidence" value="ECO:0007669"/>
    <property type="project" value="TreeGrafter"/>
</dbReference>
<comment type="caution">
    <text evidence="7">The sequence shown here is derived from an EMBL/GenBank/DDBJ whole genome shotgun (WGS) entry which is preliminary data.</text>
</comment>
<evidence type="ECO:0000256" key="3">
    <source>
        <dbReference type="ARBA" id="ARBA00022833"/>
    </source>
</evidence>
<dbReference type="SUPFAM" id="SSF57850">
    <property type="entry name" value="RING/U-box"/>
    <property type="match status" value="2"/>
</dbReference>
<dbReference type="PANTHER" id="PTHR13492:SF2">
    <property type="entry name" value="RING FINGER PROTEIN 37"/>
    <property type="match status" value="1"/>
</dbReference>
<dbReference type="PROSITE" id="PS50089">
    <property type="entry name" value="ZF_RING_2"/>
    <property type="match status" value="1"/>
</dbReference>
<dbReference type="EMBL" id="JANPWB010000001">
    <property type="protein sequence ID" value="KAJ1213370.1"/>
    <property type="molecule type" value="Genomic_DNA"/>
</dbReference>
<dbReference type="GO" id="GO:0005634">
    <property type="term" value="C:nucleus"/>
    <property type="evidence" value="ECO:0007669"/>
    <property type="project" value="TreeGrafter"/>
</dbReference>
<dbReference type="Gene3D" id="3.30.40.10">
    <property type="entry name" value="Zinc/RING finger domain, C3HC4 (zinc finger)"/>
    <property type="match status" value="2"/>
</dbReference>
<feature type="domain" description="U-box" evidence="6">
    <location>
        <begin position="254"/>
        <end position="334"/>
    </location>
</feature>
<evidence type="ECO:0000313" key="8">
    <source>
        <dbReference type="Proteomes" id="UP001066276"/>
    </source>
</evidence>
<dbReference type="CDD" id="cd16660">
    <property type="entry name" value="RING-Ubox_RNF37"/>
    <property type="match status" value="1"/>
</dbReference>
<reference evidence="7" key="1">
    <citation type="journal article" date="2022" name="bioRxiv">
        <title>Sequencing and chromosome-scale assembly of the giantPleurodeles waltlgenome.</title>
        <authorList>
            <person name="Brown T."/>
            <person name="Elewa A."/>
            <person name="Iarovenko S."/>
            <person name="Subramanian E."/>
            <person name="Araus A.J."/>
            <person name="Petzold A."/>
            <person name="Susuki M."/>
            <person name="Suzuki K.-i.T."/>
            <person name="Hayashi T."/>
            <person name="Toyoda A."/>
            <person name="Oliveira C."/>
            <person name="Osipova E."/>
            <person name="Leigh N.D."/>
            <person name="Simon A."/>
            <person name="Yun M.H."/>
        </authorList>
    </citation>
    <scope>NUCLEOTIDE SEQUENCE</scope>
    <source>
        <strain evidence="7">20211129_DDA</strain>
        <tissue evidence="7">Liver</tissue>
    </source>
</reference>
<keyword evidence="1" id="KW-0479">Metal-binding</keyword>
<keyword evidence="2 4" id="KW-0863">Zinc-finger</keyword>
<evidence type="ECO:0000313" key="7">
    <source>
        <dbReference type="EMBL" id="KAJ1213370.1"/>
    </source>
</evidence>
<proteinExistence type="predicted"/>
<dbReference type="PANTHER" id="PTHR13492">
    <property type="entry name" value="RING FINGER PROTEIN 37"/>
    <property type="match status" value="1"/>
</dbReference>
<evidence type="ECO:0000256" key="1">
    <source>
        <dbReference type="ARBA" id="ARBA00022723"/>
    </source>
</evidence>
<dbReference type="SMART" id="SM00504">
    <property type="entry name" value="Ubox"/>
    <property type="match status" value="1"/>
</dbReference>
<dbReference type="AlphaFoldDB" id="A0AAV7WKN1"/>
<dbReference type="InterPro" id="IPR003613">
    <property type="entry name" value="Ubox_domain"/>
</dbReference>
<sequence>MVINLCLPQFSPNITCNKVCADGYEVENLISEDIVKRNRGFRCEYFIRPPVHVTITFPFNIDISTINVDVTSSGGNQHFTELEIFTTSTSKSTLNSQGNPFPGVSNQSSSEKDVYKLVGKALLKNPYRAIFHNRGFKARPPFHHTQPPFPNTEFVSFELWNKGPFSLNNVTHLKISISHLAGGGLLCIKTVEVWGQPARSCPQALMDSVLQIASESLPQAIGSQDPASPMESNCMSDSNSDIAQQILQELDIHDVPEEFLDPITLEVMTLPMLLPSGKVIDQSTLEKCNRSEASWGRMPSDPFTGVTYNHHSQPVPHPTLKARIDLFLLQHGIPGSNILGRAQARAIVAPSSITLPSLKRKLACMEQSVNNSNCLEPSCFTAPNSLVMSTSETCAKKMKTDCDIGVAQMDCSAVPACHEQRLSQSLDMALTSALSSMPSFTSKLPRGPQQLATDGGLSSISSWVSSTLSDPSRSSGVQGCSSCSRTFSAYSKTEAVYQLPCGHLMCRACLSEKQRFATVVCLSCKRSASSRDIQRVHF</sequence>
<protein>
    <recommendedName>
        <fullName evidence="9">RING finger protein 37</fullName>
    </recommendedName>
</protein>
<dbReference type="PROSITE" id="PS51698">
    <property type="entry name" value="U_BOX"/>
    <property type="match status" value="1"/>
</dbReference>
<feature type="domain" description="RING-type" evidence="5">
    <location>
        <begin position="480"/>
        <end position="525"/>
    </location>
</feature>
<accession>A0AAV7WKN1</accession>
<dbReference type="Pfam" id="PF04564">
    <property type="entry name" value="U-box"/>
    <property type="match status" value="1"/>
</dbReference>
<dbReference type="InterPro" id="IPR039847">
    <property type="entry name" value="Ubox5"/>
</dbReference>
<organism evidence="7 8">
    <name type="scientific">Pleurodeles waltl</name>
    <name type="common">Iberian ribbed newt</name>
    <dbReference type="NCBI Taxonomy" id="8319"/>
    <lineage>
        <taxon>Eukaryota</taxon>
        <taxon>Metazoa</taxon>
        <taxon>Chordata</taxon>
        <taxon>Craniata</taxon>
        <taxon>Vertebrata</taxon>
        <taxon>Euteleostomi</taxon>
        <taxon>Amphibia</taxon>
        <taxon>Batrachia</taxon>
        <taxon>Caudata</taxon>
        <taxon>Salamandroidea</taxon>
        <taxon>Salamandridae</taxon>
        <taxon>Pleurodelinae</taxon>
        <taxon>Pleurodeles</taxon>
    </lineage>
</organism>
<evidence type="ECO:0000256" key="2">
    <source>
        <dbReference type="ARBA" id="ARBA00022771"/>
    </source>
</evidence>
<gene>
    <name evidence="7" type="ORF">NDU88_001008</name>
</gene>
<dbReference type="Proteomes" id="UP001066276">
    <property type="component" value="Chromosome 1_1"/>
</dbReference>
<dbReference type="Pfam" id="PF19318">
    <property type="entry name" value="DUF5918"/>
    <property type="match status" value="1"/>
</dbReference>
<dbReference type="InterPro" id="IPR017907">
    <property type="entry name" value="Znf_RING_CS"/>
</dbReference>
<evidence type="ECO:0000256" key="4">
    <source>
        <dbReference type="PROSITE-ProRule" id="PRU00175"/>
    </source>
</evidence>
<keyword evidence="8" id="KW-1185">Reference proteome</keyword>
<evidence type="ECO:0008006" key="9">
    <source>
        <dbReference type="Google" id="ProtNLM"/>
    </source>
</evidence>
<dbReference type="GO" id="GO:0008270">
    <property type="term" value="F:zinc ion binding"/>
    <property type="evidence" value="ECO:0007669"/>
    <property type="project" value="UniProtKB-KW"/>
</dbReference>
<name>A0AAV7WKN1_PLEWA</name>
<dbReference type="InterPro" id="IPR001841">
    <property type="entry name" value="Znf_RING"/>
</dbReference>
<evidence type="ECO:0000259" key="5">
    <source>
        <dbReference type="PROSITE" id="PS50089"/>
    </source>
</evidence>
<dbReference type="PROSITE" id="PS00518">
    <property type="entry name" value="ZF_RING_1"/>
    <property type="match status" value="1"/>
</dbReference>
<evidence type="ECO:0000259" key="6">
    <source>
        <dbReference type="PROSITE" id="PS51698"/>
    </source>
</evidence>
<dbReference type="InterPro" id="IPR013083">
    <property type="entry name" value="Znf_RING/FYVE/PHD"/>
</dbReference>
<dbReference type="InterPro" id="IPR039925">
    <property type="entry name" value="RNF37_RING-Ubox"/>
</dbReference>
<dbReference type="Pfam" id="PF14634">
    <property type="entry name" value="zf-RING_5"/>
    <property type="match status" value="1"/>
</dbReference>
<dbReference type="InterPro" id="IPR045696">
    <property type="entry name" value="Ubox5_N"/>
</dbReference>
<dbReference type="GO" id="GO:0031625">
    <property type="term" value="F:ubiquitin protein ligase binding"/>
    <property type="evidence" value="ECO:0007669"/>
    <property type="project" value="TreeGrafter"/>
</dbReference>
<dbReference type="GO" id="GO:0000209">
    <property type="term" value="P:protein polyubiquitination"/>
    <property type="evidence" value="ECO:0007669"/>
    <property type="project" value="TreeGrafter"/>
</dbReference>
<keyword evidence="3" id="KW-0862">Zinc</keyword>